<keyword evidence="2" id="KW-1185">Reference proteome</keyword>
<proteinExistence type="predicted"/>
<evidence type="ECO:0000313" key="1">
    <source>
        <dbReference type="EMBL" id="CAG8577073.1"/>
    </source>
</evidence>
<gene>
    <name evidence="1" type="ORF">GMARGA_LOCUS5766</name>
</gene>
<name>A0ABN7UEJ8_GIGMA</name>
<protein>
    <submittedName>
        <fullName evidence="1">6206_t:CDS:1</fullName>
    </submittedName>
</protein>
<evidence type="ECO:0000313" key="2">
    <source>
        <dbReference type="Proteomes" id="UP000789901"/>
    </source>
</evidence>
<sequence>MLYFLVQVNEGVKCIIPEYIISIESTNKFFNLFDLTTLGQYNDRNVKVFIRREKSEGWREVDNGLDGDLKMLEVLEFMQIIELFEAQQVGWACGSHETIGKAFVNHLANALWYIDPHLSTLSACSYSLLFLFTQLKTYKDGKTYDEYYHTSHYKKTQLSQQKLAQLAMMPEVLSLIEIIKKYSDYLLTTAASINELHYSNESAHNPGNNSTMYQVSACEFYQLKDEYSQYYQGNYLGTINYIWRIPESDLSNNRQDETSKARMLARIYKEMPRYFTRQMRKNVLNKYSYIQKISPAVLQMLHFDLTGNAAVISDAITNNGFKGTKFDAFWNEMEYYFNEQNLLAVNEKQHGTILYISLVLSIRDLCETIVDRLKAIYNNSIPSEINIPSDEWIRLQFCPSNATTTRAIYYTGRFNVKFKVQGQLLQKSSEDAHYSDNKHKIPIGEDIAISTCVRNRYSIVLQESTLAAANHDFSKLSLTPSVIFFIAIPNEITESFYDEMSPILCLYTNRGPDHRCNYGSVQIALISLFLYGDFDLLVAVYTASNHSWANPAERIMSTLNLGLQGVALKHDLMSLESKNLFGTASSLVDICKKAKESNKLESELKESITKAITEIFEYVYGTKTTEEYRPSYIQSQTKSKSILKYILIAKKIRDYIKCENCQKCHCVYSNKSLTDDEQYAYQQALESYSYSCGAPIFPDDYYLKETIFVCTQINCDSPVEILYYLSCKIGNYSICYYCGNNNDLIIPSQSLKEHFKQIYPLCKICQENGKNFYTKGLIKTNNKHFKK</sequence>
<dbReference type="EMBL" id="CAJVQB010002496">
    <property type="protein sequence ID" value="CAG8577073.1"/>
    <property type="molecule type" value="Genomic_DNA"/>
</dbReference>
<accession>A0ABN7UEJ8</accession>
<organism evidence="1 2">
    <name type="scientific">Gigaspora margarita</name>
    <dbReference type="NCBI Taxonomy" id="4874"/>
    <lineage>
        <taxon>Eukaryota</taxon>
        <taxon>Fungi</taxon>
        <taxon>Fungi incertae sedis</taxon>
        <taxon>Mucoromycota</taxon>
        <taxon>Glomeromycotina</taxon>
        <taxon>Glomeromycetes</taxon>
        <taxon>Diversisporales</taxon>
        <taxon>Gigasporaceae</taxon>
        <taxon>Gigaspora</taxon>
    </lineage>
</organism>
<dbReference type="Proteomes" id="UP000789901">
    <property type="component" value="Unassembled WGS sequence"/>
</dbReference>
<comment type="caution">
    <text evidence="1">The sequence shown here is derived from an EMBL/GenBank/DDBJ whole genome shotgun (WGS) entry which is preliminary data.</text>
</comment>
<reference evidence="1 2" key="1">
    <citation type="submission" date="2021-06" db="EMBL/GenBank/DDBJ databases">
        <authorList>
            <person name="Kallberg Y."/>
            <person name="Tangrot J."/>
            <person name="Rosling A."/>
        </authorList>
    </citation>
    <scope>NUCLEOTIDE SEQUENCE [LARGE SCALE GENOMIC DNA]</scope>
    <source>
        <strain evidence="1 2">120-4 pot B 10/14</strain>
    </source>
</reference>